<dbReference type="AlphaFoldDB" id="A0AAU7E5M6"/>
<protein>
    <recommendedName>
        <fullName evidence="3">Integral membrane protein</fullName>
    </recommendedName>
</protein>
<accession>A0AAU7E5M6</accession>
<proteinExistence type="predicted"/>
<evidence type="ECO:0008006" key="3">
    <source>
        <dbReference type="Google" id="ProtNLM"/>
    </source>
</evidence>
<evidence type="ECO:0000313" key="2">
    <source>
        <dbReference type="EMBL" id="XBJ29195.1"/>
    </source>
</evidence>
<name>A0AAU7E5M6_9BACT</name>
<gene>
    <name evidence="2" type="ORF">AAH949_08980</name>
</gene>
<feature type="transmembrane region" description="Helical" evidence="1">
    <location>
        <begin position="12"/>
        <end position="35"/>
    </location>
</feature>
<feature type="transmembrane region" description="Helical" evidence="1">
    <location>
        <begin position="128"/>
        <end position="156"/>
    </location>
</feature>
<reference evidence="2" key="1">
    <citation type="submission" date="2024-05" db="EMBL/GenBank/DDBJ databases">
        <title>Campylobacter coli isolated from environmental waters in Slovenia.</title>
        <authorList>
            <person name="Zautner A.E."/>
            <person name="Bunk B."/>
            <person name="Riedel T."/>
            <person name="Sproeer C."/>
        </authorList>
    </citation>
    <scope>NUCLEOTIDE SEQUENCE</scope>
    <source>
        <strain evidence="2">CCS1377</strain>
    </source>
</reference>
<keyword evidence="1" id="KW-0812">Transmembrane</keyword>
<dbReference type="EMBL" id="CP155620">
    <property type="protein sequence ID" value="XBJ29195.1"/>
    <property type="molecule type" value="Genomic_DNA"/>
</dbReference>
<organism evidence="2">
    <name type="scientific">Campylobacter sp. CCS1377</name>
    <dbReference type="NCBI Taxonomy" id="3158229"/>
    <lineage>
        <taxon>Bacteria</taxon>
        <taxon>Pseudomonadati</taxon>
        <taxon>Campylobacterota</taxon>
        <taxon>Epsilonproteobacteria</taxon>
        <taxon>Campylobacterales</taxon>
        <taxon>Campylobacteraceae</taxon>
        <taxon>Campylobacter</taxon>
    </lineage>
</organism>
<evidence type="ECO:0000256" key="1">
    <source>
        <dbReference type="SAM" id="Phobius"/>
    </source>
</evidence>
<keyword evidence="1" id="KW-1133">Transmembrane helix</keyword>
<keyword evidence="1" id="KW-0472">Membrane</keyword>
<sequence length="182" mass="20240">MINKNKLFRQIHIYVSLFFLPLALLYAISGIAYILGADQDTGADIKSYTLKTLPEQGKEQDFVLNFLKENGLKIPSNTNLKMNAKSKELTMGASHYSVSLSIEKSTLTTKTRSILGDMIMLHKNKGEWYFSILGIGFGIALMLLYLSGLIITLFAIKKDRDKQIAVLVCGIAITLILGYLSL</sequence>
<feature type="transmembrane region" description="Helical" evidence="1">
    <location>
        <begin position="163"/>
        <end position="181"/>
    </location>
</feature>
<dbReference type="RefSeq" id="WP_134238781.1">
    <property type="nucleotide sequence ID" value="NZ_CP155620.1"/>
</dbReference>